<sequence length="94" mass="10367">MEAHLTDRHPEYAHPGKVDGLTLPCDVYDATALTRAEESKFRIPTHMPFMKIQEKENLQPAGICGLKRRVESHTQHSAHSSAEASGAKKGCASR</sequence>
<feature type="region of interest" description="Disordered" evidence="1">
    <location>
        <begin position="67"/>
        <end position="94"/>
    </location>
</feature>
<dbReference type="Proteomes" id="UP000053989">
    <property type="component" value="Unassembled WGS sequence"/>
</dbReference>
<evidence type="ECO:0000313" key="2">
    <source>
        <dbReference type="EMBL" id="KIM61630.1"/>
    </source>
</evidence>
<gene>
    <name evidence="2" type="ORF">SCLCIDRAFT_121807</name>
</gene>
<proteinExistence type="predicted"/>
<feature type="compositionally biased region" description="Low complexity" evidence="1">
    <location>
        <begin position="77"/>
        <end position="94"/>
    </location>
</feature>
<organism evidence="2 3">
    <name type="scientific">Scleroderma citrinum Foug A</name>
    <dbReference type="NCBI Taxonomy" id="1036808"/>
    <lineage>
        <taxon>Eukaryota</taxon>
        <taxon>Fungi</taxon>
        <taxon>Dikarya</taxon>
        <taxon>Basidiomycota</taxon>
        <taxon>Agaricomycotina</taxon>
        <taxon>Agaricomycetes</taxon>
        <taxon>Agaricomycetidae</taxon>
        <taxon>Boletales</taxon>
        <taxon>Sclerodermatineae</taxon>
        <taxon>Sclerodermataceae</taxon>
        <taxon>Scleroderma</taxon>
    </lineage>
</organism>
<evidence type="ECO:0000313" key="3">
    <source>
        <dbReference type="Proteomes" id="UP000053989"/>
    </source>
</evidence>
<dbReference type="HOGENOM" id="CLU_185494_0_0_1"/>
<evidence type="ECO:0000256" key="1">
    <source>
        <dbReference type="SAM" id="MobiDB-lite"/>
    </source>
</evidence>
<reference evidence="3" key="2">
    <citation type="submission" date="2015-01" db="EMBL/GenBank/DDBJ databases">
        <title>Evolutionary Origins and Diversification of the Mycorrhizal Mutualists.</title>
        <authorList>
            <consortium name="DOE Joint Genome Institute"/>
            <consortium name="Mycorrhizal Genomics Consortium"/>
            <person name="Kohler A."/>
            <person name="Kuo A."/>
            <person name="Nagy L.G."/>
            <person name="Floudas D."/>
            <person name="Copeland A."/>
            <person name="Barry K.W."/>
            <person name="Cichocki N."/>
            <person name="Veneault-Fourrey C."/>
            <person name="LaButti K."/>
            <person name="Lindquist E.A."/>
            <person name="Lipzen A."/>
            <person name="Lundell T."/>
            <person name="Morin E."/>
            <person name="Murat C."/>
            <person name="Riley R."/>
            <person name="Ohm R."/>
            <person name="Sun H."/>
            <person name="Tunlid A."/>
            <person name="Henrissat B."/>
            <person name="Grigoriev I.V."/>
            <person name="Hibbett D.S."/>
            <person name="Martin F."/>
        </authorList>
    </citation>
    <scope>NUCLEOTIDE SEQUENCE [LARGE SCALE GENOMIC DNA]</scope>
    <source>
        <strain evidence="3">Foug A</strain>
    </source>
</reference>
<keyword evidence="3" id="KW-1185">Reference proteome</keyword>
<protein>
    <submittedName>
        <fullName evidence="2">Uncharacterized protein</fullName>
    </submittedName>
</protein>
<dbReference type="EMBL" id="KN822050">
    <property type="protein sequence ID" value="KIM61630.1"/>
    <property type="molecule type" value="Genomic_DNA"/>
</dbReference>
<dbReference type="AlphaFoldDB" id="A0A0C3DLX6"/>
<dbReference type="OrthoDB" id="2953545at2759"/>
<name>A0A0C3DLX6_9AGAM</name>
<dbReference type="InParanoid" id="A0A0C3DLX6"/>
<reference evidence="2 3" key="1">
    <citation type="submission" date="2014-04" db="EMBL/GenBank/DDBJ databases">
        <authorList>
            <consortium name="DOE Joint Genome Institute"/>
            <person name="Kuo A."/>
            <person name="Kohler A."/>
            <person name="Nagy L.G."/>
            <person name="Floudas D."/>
            <person name="Copeland A."/>
            <person name="Barry K.W."/>
            <person name="Cichocki N."/>
            <person name="Veneault-Fourrey C."/>
            <person name="LaButti K."/>
            <person name="Lindquist E.A."/>
            <person name="Lipzen A."/>
            <person name="Lundell T."/>
            <person name="Morin E."/>
            <person name="Murat C."/>
            <person name="Sun H."/>
            <person name="Tunlid A."/>
            <person name="Henrissat B."/>
            <person name="Grigoriev I.V."/>
            <person name="Hibbett D.S."/>
            <person name="Martin F."/>
            <person name="Nordberg H.P."/>
            <person name="Cantor M.N."/>
            <person name="Hua S.X."/>
        </authorList>
    </citation>
    <scope>NUCLEOTIDE SEQUENCE [LARGE SCALE GENOMIC DNA]</scope>
    <source>
        <strain evidence="2 3">Foug A</strain>
    </source>
</reference>
<accession>A0A0C3DLX6</accession>